<keyword evidence="1" id="KW-0472">Membrane</keyword>
<feature type="transmembrane region" description="Helical" evidence="1">
    <location>
        <begin position="59"/>
        <end position="81"/>
    </location>
</feature>
<reference evidence="2 3" key="1">
    <citation type="submission" date="2023-07" db="EMBL/GenBank/DDBJ databases">
        <title>Genomic Encyclopedia of Type Strains, Phase IV (KMG-IV): sequencing the most valuable type-strain genomes for metagenomic binning, comparative biology and taxonomic classification.</title>
        <authorList>
            <person name="Goeker M."/>
        </authorList>
    </citation>
    <scope>NUCLEOTIDE SEQUENCE [LARGE SCALE GENOMIC DNA]</scope>
    <source>
        <strain evidence="2 3">DSM 12751</strain>
    </source>
</reference>
<keyword evidence="1" id="KW-1133">Transmembrane helix</keyword>
<keyword evidence="1" id="KW-0812">Transmembrane</keyword>
<protein>
    <submittedName>
        <fullName evidence="2">Uncharacterized protein</fullName>
    </submittedName>
</protein>
<sequence length="222" mass="25407">MAMWGKVEQSILWVVTYTPLVLIMIFRFITSNEFFGLDQQIRMIFNKDSVFLSNLALEIYFILIALVFTVALYIATIKYYLSGYEKNIKPGKEGNDYFIRKIEKLSANDYSFFLLTLLLPLISLDHSSAINLAVSIMVVIYVIIIYVKTDAISVCPLFFFSGRRVYKGIISTGTKAQELSNPSFRKEVVIVIKRENISLNRTVRGAQLVGNVYYLTDTQQNS</sequence>
<name>A0ABT9VV60_9BACI</name>
<keyword evidence="3" id="KW-1185">Reference proteome</keyword>
<organism evidence="2 3">
    <name type="scientific">Caldalkalibacillus horti</name>
    <dbReference type="NCBI Taxonomy" id="77523"/>
    <lineage>
        <taxon>Bacteria</taxon>
        <taxon>Bacillati</taxon>
        <taxon>Bacillota</taxon>
        <taxon>Bacilli</taxon>
        <taxon>Bacillales</taxon>
        <taxon>Bacillaceae</taxon>
        <taxon>Caldalkalibacillus</taxon>
    </lineage>
</organism>
<feature type="transmembrane region" description="Helical" evidence="1">
    <location>
        <begin position="12"/>
        <end position="29"/>
    </location>
</feature>
<feature type="transmembrane region" description="Helical" evidence="1">
    <location>
        <begin position="128"/>
        <end position="147"/>
    </location>
</feature>
<gene>
    <name evidence="2" type="ORF">J2S11_000749</name>
</gene>
<comment type="caution">
    <text evidence="2">The sequence shown here is derived from an EMBL/GenBank/DDBJ whole genome shotgun (WGS) entry which is preliminary data.</text>
</comment>
<evidence type="ECO:0000313" key="2">
    <source>
        <dbReference type="EMBL" id="MDQ0164849.1"/>
    </source>
</evidence>
<dbReference type="EMBL" id="JAUSTY010000002">
    <property type="protein sequence ID" value="MDQ0164849.1"/>
    <property type="molecule type" value="Genomic_DNA"/>
</dbReference>
<evidence type="ECO:0000313" key="3">
    <source>
        <dbReference type="Proteomes" id="UP001235840"/>
    </source>
</evidence>
<proteinExistence type="predicted"/>
<accession>A0ABT9VV60</accession>
<evidence type="ECO:0000256" key="1">
    <source>
        <dbReference type="SAM" id="Phobius"/>
    </source>
</evidence>
<dbReference type="Proteomes" id="UP001235840">
    <property type="component" value="Unassembled WGS sequence"/>
</dbReference>